<dbReference type="EMBL" id="RWJN01000746">
    <property type="protein sequence ID" value="TCD59777.1"/>
    <property type="molecule type" value="Genomic_DNA"/>
</dbReference>
<reference evidence="1 2" key="1">
    <citation type="submission" date="2018-11" db="EMBL/GenBank/DDBJ databases">
        <title>Genome assembly of Steccherinum ochraceum LE-BIN_3174, the white-rot fungus of the Steccherinaceae family (The Residual Polyporoid clade, Polyporales, Basidiomycota).</title>
        <authorList>
            <person name="Fedorova T.V."/>
            <person name="Glazunova O.A."/>
            <person name="Landesman E.O."/>
            <person name="Moiseenko K.V."/>
            <person name="Psurtseva N.V."/>
            <person name="Savinova O.S."/>
            <person name="Shakhova N.V."/>
            <person name="Tyazhelova T.V."/>
            <person name="Vasina D.V."/>
        </authorList>
    </citation>
    <scope>NUCLEOTIDE SEQUENCE [LARGE SCALE GENOMIC DNA]</scope>
    <source>
        <strain evidence="1 2">LE-BIN_3174</strain>
    </source>
</reference>
<comment type="caution">
    <text evidence="1">The sequence shown here is derived from an EMBL/GenBank/DDBJ whole genome shotgun (WGS) entry which is preliminary data.</text>
</comment>
<dbReference type="Proteomes" id="UP000292702">
    <property type="component" value="Unassembled WGS sequence"/>
</dbReference>
<proteinExistence type="predicted"/>
<gene>
    <name evidence="1" type="ORF">EIP91_011475</name>
</gene>
<organism evidence="1 2">
    <name type="scientific">Steccherinum ochraceum</name>
    <dbReference type="NCBI Taxonomy" id="92696"/>
    <lineage>
        <taxon>Eukaryota</taxon>
        <taxon>Fungi</taxon>
        <taxon>Dikarya</taxon>
        <taxon>Basidiomycota</taxon>
        <taxon>Agaricomycotina</taxon>
        <taxon>Agaricomycetes</taxon>
        <taxon>Polyporales</taxon>
        <taxon>Steccherinaceae</taxon>
        <taxon>Steccherinum</taxon>
    </lineage>
</organism>
<evidence type="ECO:0000313" key="2">
    <source>
        <dbReference type="Proteomes" id="UP000292702"/>
    </source>
</evidence>
<accession>A0A4V6N6Z7</accession>
<keyword evidence="2" id="KW-1185">Reference proteome</keyword>
<sequence>MLERRQTPVVLGPAQRCPAAARPSAPNDFAVSSLSRHLAPSPSFVSVSPPAVPIIIQVTASVPKNDEHFRHRAYQIAMESFELREGRSGVYGLPRTPMADQLSRIVAITRVDLCAPPPPSLTRSPAPTCLRSFTPVTRSIPHPSPSPPRLADSLSAELGFSPLLGAAGGVLRGATSIALRRSPSSSLRSPPAFSSDTVVTASPFPFSTAGQPSALPGIPGSASPVRVCPFPALKA</sequence>
<dbReference type="AlphaFoldDB" id="A0A4V6N6Z7"/>
<evidence type="ECO:0000313" key="1">
    <source>
        <dbReference type="EMBL" id="TCD59777.1"/>
    </source>
</evidence>
<name>A0A4V6N6Z7_9APHY</name>
<protein>
    <submittedName>
        <fullName evidence="1">Uncharacterized protein</fullName>
    </submittedName>
</protein>